<evidence type="ECO:0000256" key="1">
    <source>
        <dbReference type="SAM" id="Phobius"/>
    </source>
</evidence>
<dbReference type="InterPro" id="IPR053911">
    <property type="entry name" value="PGAP2IP_TM_2nd"/>
</dbReference>
<evidence type="ECO:0000259" key="5">
    <source>
        <dbReference type="Pfam" id="PF23226"/>
    </source>
</evidence>
<feature type="transmembrane region" description="Helical" evidence="1">
    <location>
        <begin position="21"/>
        <end position="42"/>
    </location>
</feature>
<dbReference type="GO" id="GO:0031505">
    <property type="term" value="P:fungal-type cell wall organization"/>
    <property type="evidence" value="ECO:0007669"/>
    <property type="project" value="TreeGrafter"/>
</dbReference>
<dbReference type="PANTHER" id="PTHR14859">
    <property type="entry name" value="CALCOFLUOR WHITE HYPERSENSITIVE PROTEIN PRECURSOR"/>
    <property type="match status" value="1"/>
</dbReference>
<feature type="transmembrane region" description="Helical" evidence="1">
    <location>
        <begin position="481"/>
        <end position="502"/>
    </location>
</feature>
<accession>A0AAD5UYI1</accession>
<evidence type="ECO:0000313" key="6">
    <source>
        <dbReference type="EMBL" id="KAJ3481199.1"/>
    </source>
</evidence>
<keyword evidence="1" id="KW-0812">Transmembrane</keyword>
<dbReference type="GO" id="GO:0005783">
    <property type="term" value="C:endoplasmic reticulum"/>
    <property type="evidence" value="ECO:0007669"/>
    <property type="project" value="TreeGrafter"/>
</dbReference>
<keyword evidence="1" id="KW-1133">Transmembrane helix</keyword>
<dbReference type="InterPro" id="IPR019402">
    <property type="entry name" value="CWH43_N"/>
</dbReference>
<dbReference type="Pfam" id="PF10277">
    <property type="entry name" value="Frag1"/>
    <property type="match status" value="1"/>
</dbReference>
<feature type="domain" description="CWH43-like N-terminal" evidence="2">
    <location>
        <begin position="65"/>
        <end position="173"/>
    </location>
</feature>
<feature type="transmembrane region" description="Helical" evidence="1">
    <location>
        <begin position="522"/>
        <end position="544"/>
    </location>
</feature>
<dbReference type="SUPFAM" id="SSF56219">
    <property type="entry name" value="DNase I-like"/>
    <property type="match status" value="1"/>
</dbReference>
<feature type="transmembrane region" description="Helical" evidence="1">
    <location>
        <begin position="85"/>
        <end position="106"/>
    </location>
</feature>
<evidence type="ECO:0000259" key="4">
    <source>
        <dbReference type="Pfam" id="PF23022"/>
    </source>
</evidence>
<feature type="domain" description="PGAP2IP first transmembrane" evidence="4">
    <location>
        <begin position="245"/>
        <end position="398"/>
    </location>
</feature>
<dbReference type="Pfam" id="PF23022">
    <property type="entry name" value="6TM_1st_PGAP2IP"/>
    <property type="match status" value="1"/>
</dbReference>
<dbReference type="InterPro" id="IPR053912">
    <property type="entry name" value="PGAP2IP_TM_1nd"/>
</dbReference>
<feature type="transmembrane region" description="Helical" evidence="1">
    <location>
        <begin position="300"/>
        <end position="316"/>
    </location>
</feature>
<keyword evidence="1" id="KW-0472">Membrane</keyword>
<proteinExistence type="predicted"/>
<gene>
    <name evidence="6" type="ORF">NLI96_g7827</name>
</gene>
<dbReference type="PANTHER" id="PTHR14859:SF1">
    <property type="entry name" value="PGAP2-INTERACTING PROTEIN"/>
    <property type="match status" value="1"/>
</dbReference>
<feature type="transmembrane region" description="Helical" evidence="1">
    <location>
        <begin position="273"/>
        <end position="293"/>
    </location>
</feature>
<organism evidence="6 7">
    <name type="scientific">Meripilus lineatus</name>
    <dbReference type="NCBI Taxonomy" id="2056292"/>
    <lineage>
        <taxon>Eukaryota</taxon>
        <taxon>Fungi</taxon>
        <taxon>Dikarya</taxon>
        <taxon>Basidiomycota</taxon>
        <taxon>Agaricomycotina</taxon>
        <taxon>Agaricomycetes</taxon>
        <taxon>Polyporales</taxon>
        <taxon>Meripilaceae</taxon>
        <taxon>Meripilus</taxon>
    </lineage>
</organism>
<dbReference type="Pfam" id="PF23021">
    <property type="entry name" value="6TM_2nd_PGAP2IP"/>
    <property type="match status" value="1"/>
</dbReference>
<evidence type="ECO:0000259" key="2">
    <source>
        <dbReference type="Pfam" id="PF10277"/>
    </source>
</evidence>
<feature type="transmembrane region" description="Helical" evidence="1">
    <location>
        <begin position="556"/>
        <end position="578"/>
    </location>
</feature>
<dbReference type="Proteomes" id="UP001212997">
    <property type="component" value="Unassembled WGS sequence"/>
</dbReference>
<feature type="domain" description="PGAP2IP second transmembrane" evidence="3">
    <location>
        <begin position="429"/>
        <end position="609"/>
    </location>
</feature>
<evidence type="ECO:0000313" key="7">
    <source>
        <dbReference type="Proteomes" id="UP001212997"/>
    </source>
</evidence>
<name>A0AAD5UYI1_9APHY</name>
<dbReference type="AlphaFoldDB" id="A0AAD5UYI1"/>
<keyword evidence="7" id="KW-1185">Reference proteome</keyword>
<evidence type="ECO:0000259" key="3">
    <source>
        <dbReference type="Pfam" id="PF23021"/>
    </source>
</evidence>
<comment type="caution">
    <text evidence="6">The sequence shown here is derived from an EMBL/GenBank/DDBJ whole genome shotgun (WGS) entry which is preliminary data.</text>
</comment>
<feature type="domain" description="PGAP2IP C-terminal nuclease-like" evidence="5">
    <location>
        <begin position="721"/>
        <end position="875"/>
    </location>
</feature>
<sequence>MSVQSSRRQRLTIDASAISVVHTYLAFTAFFSALFIGCALHYKKIVKNGIAGYPEEWFPSVSATTLSCGGWVYITSSDDHDWHDILMITYIVCNVPWMFGGIACTASQNAQAKRRRKLVASAFFLAMIPMVYFFIQHKVNRIPGAYTRYSFFEWSLIILDVVYDSITKLDFRAANLQVRIAVKPVVSVPTSTLEKDVFKTPRAIEKVIPVQKLAAPPRSTLSVLRARLSGIEPSLNFLSDVYLSYIQWSIFTGLPPTLFYFSVWELSIAGHEASLLATLSPILLSNQIVLDIASSRIGRTLVYLVSYIGLAAYALGSPLARLFAVMFANVAVSIGFAVDWSAPVASVGYQATLFGLGILLSSLSKHANHTNNPVWPIVNETSGGYNKIGLTLALLALYSFYSRSSPNPCSEPEPKTSSSVSSPTAVRKFWFPDALALGSLIYSVHSLLNEASTMIAWSWTGYPITGPLPHLHGSLTHLAQAVGLILPLVISSIAPTSTLLSHPLWFAYGSTSAYVMYSYSDWLGYIGGLNLAVFLMSIIPSVLMRAASSSSMAKTYFTAMLVVILFDVFGTFTVAYAFVPLGEYFRERTSHVLAVQMALLGLGFNWPRVRLSSPAVTIPAALRAKARNTLALVSVLSLLVTMYRWPTNIPQPHRPGPRIIRAGIWTVHFGIDNEGRDSQRRMRDLIKDMELDIVGLLETDLHRVVFGNRDLSRVMVEELGFFPIINSTHHLLPSPRGELAPAIHAVLDIYGTEVNVIVAHNGQEETPLDRELQSKELGRIMGEAYPQPFIFLGYVVTTPHAPRPAPYDYMVTDGRVHDIDKDDHDRWCEYIFYRGLYRTAYARVSRSTITDTELQIGQFALPRHGVGVTNETETARYLRAWKEELPESHWFPMEYYPQQGGVRGHEYHVFNTPLYYKFPEGAVL</sequence>
<feature type="transmembrane region" description="Helical" evidence="1">
    <location>
        <begin position="118"/>
        <end position="135"/>
    </location>
</feature>
<dbReference type="GO" id="GO:0016020">
    <property type="term" value="C:membrane"/>
    <property type="evidence" value="ECO:0007669"/>
    <property type="project" value="GOC"/>
</dbReference>
<dbReference type="Pfam" id="PF23226">
    <property type="entry name" value="Exo_endo_phos_PGAP2IP"/>
    <property type="match status" value="1"/>
</dbReference>
<dbReference type="GO" id="GO:0006506">
    <property type="term" value="P:GPI anchor biosynthetic process"/>
    <property type="evidence" value="ECO:0007669"/>
    <property type="project" value="TreeGrafter"/>
</dbReference>
<feature type="transmembrane region" description="Helical" evidence="1">
    <location>
        <begin position="347"/>
        <end position="364"/>
    </location>
</feature>
<dbReference type="EMBL" id="JANAWD010000334">
    <property type="protein sequence ID" value="KAJ3481199.1"/>
    <property type="molecule type" value="Genomic_DNA"/>
</dbReference>
<dbReference type="InterPro" id="IPR051916">
    <property type="entry name" value="GPI-anchor_lipid_remodeler"/>
</dbReference>
<dbReference type="InterPro" id="IPR057315">
    <property type="entry name" value="Exo_endo_phos_PGAP2IP_C"/>
</dbReference>
<protein>
    <submittedName>
        <fullName evidence="6">Uncharacterized protein</fullName>
    </submittedName>
</protein>
<dbReference type="Gene3D" id="3.60.10.10">
    <property type="entry name" value="Endonuclease/exonuclease/phosphatase"/>
    <property type="match status" value="1"/>
</dbReference>
<dbReference type="InterPro" id="IPR036691">
    <property type="entry name" value="Endo/exonu/phosph_ase_sf"/>
</dbReference>
<reference evidence="6" key="1">
    <citation type="submission" date="2022-07" db="EMBL/GenBank/DDBJ databases">
        <title>Genome Sequence of Physisporinus lineatus.</title>
        <authorList>
            <person name="Buettner E."/>
        </authorList>
    </citation>
    <scope>NUCLEOTIDE SEQUENCE</scope>
    <source>
        <strain evidence="6">VT162</strain>
    </source>
</reference>